<dbReference type="GO" id="GO:0005737">
    <property type="term" value="C:cytoplasm"/>
    <property type="evidence" value="ECO:0007669"/>
    <property type="project" value="TreeGrafter"/>
</dbReference>
<dbReference type="AlphaFoldDB" id="A0A1H4GN60"/>
<dbReference type="Gene3D" id="3.40.50.1240">
    <property type="entry name" value="Phosphoglycerate mutase-like"/>
    <property type="match status" value="1"/>
</dbReference>
<organism evidence="1 2">
    <name type="scientific">Marinobacterium iners DSM 11526</name>
    <dbReference type="NCBI Taxonomy" id="1122198"/>
    <lineage>
        <taxon>Bacteria</taxon>
        <taxon>Pseudomonadati</taxon>
        <taxon>Pseudomonadota</taxon>
        <taxon>Gammaproteobacteria</taxon>
        <taxon>Oceanospirillales</taxon>
        <taxon>Oceanospirillaceae</taxon>
        <taxon>Marinobacterium</taxon>
    </lineage>
</organism>
<dbReference type="STRING" id="1122198.SAMN02745729_11832"/>
<dbReference type="PANTHER" id="PTHR48100:SF1">
    <property type="entry name" value="HISTIDINE PHOSPHATASE FAMILY PROTEIN-RELATED"/>
    <property type="match status" value="1"/>
</dbReference>
<reference evidence="2" key="1">
    <citation type="submission" date="2016-10" db="EMBL/GenBank/DDBJ databases">
        <authorList>
            <person name="Varghese N."/>
            <person name="Submissions S."/>
        </authorList>
    </citation>
    <scope>NUCLEOTIDE SEQUENCE [LARGE SCALE GENOMIC DNA]</scope>
    <source>
        <strain evidence="2">DSM 11526</strain>
    </source>
</reference>
<accession>A0A1H4GN60</accession>
<evidence type="ECO:0000313" key="1">
    <source>
        <dbReference type="EMBL" id="SEB10947.1"/>
    </source>
</evidence>
<sequence>MSVFRIDLLRHGETDAGQCFLGRTDAALTDRGWQQMHAGLEGVRPEDYEGVFSSPLQRCSAFTEQWAGSDGFVTDVRLIEYDFGQWDGQTAAYIHATDPAALGRFWQDPWHCPPPQAESLADFFVRLEALVDQLQQEHARAVLLICHGGVIRALHCILNGLPVSEMFSFPVAHGSLHQLQDARQ</sequence>
<evidence type="ECO:0000313" key="2">
    <source>
        <dbReference type="Proteomes" id="UP000242469"/>
    </source>
</evidence>
<dbReference type="InterPro" id="IPR013078">
    <property type="entry name" value="His_Pase_superF_clade-1"/>
</dbReference>
<dbReference type="SUPFAM" id="SSF53254">
    <property type="entry name" value="Phosphoglycerate mutase-like"/>
    <property type="match status" value="1"/>
</dbReference>
<dbReference type="GO" id="GO:0016791">
    <property type="term" value="F:phosphatase activity"/>
    <property type="evidence" value="ECO:0007669"/>
    <property type="project" value="TreeGrafter"/>
</dbReference>
<dbReference type="PANTHER" id="PTHR48100">
    <property type="entry name" value="BROAD-SPECIFICITY PHOSPHATASE YOR283W-RELATED"/>
    <property type="match status" value="1"/>
</dbReference>
<dbReference type="Pfam" id="PF00300">
    <property type="entry name" value="His_Phos_1"/>
    <property type="match status" value="1"/>
</dbReference>
<dbReference type="SMART" id="SM00855">
    <property type="entry name" value="PGAM"/>
    <property type="match status" value="1"/>
</dbReference>
<dbReference type="InterPro" id="IPR050275">
    <property type="entry name" value="PGM_Phosphatase"/>
</dbReference>
<dbReference type="OrthoDB" id="9783269at2"/>
<dbReference type="PIRSF" id="PIRSF000709">
    <property type="entry name" value="6PFK_2-Ptase"/>
    <property type="match status" value="1"/>
</dbReference>
<proteinExistence type="predicted"/>
<gene>
    <name evidence="1" type="ORF">SAMN02745729_11832</name>
</gene>
<protein>
    <submittedName>
        <fullName evidence="1">Alpha-ribazole phosphatase</fullName>
    </submittedName>
</protein>
<dbReference type="EMBL" id="FNRJ01000018">
    <property type="protein sequence ID" value="SEB10947.1"/>
    <property type="molecule type" value="Genomic_DNA"/>
</dbReference>
<dbReference type="InterPro" id="IPR029033">
    <property type="entry name" value="His_PPase_superfam"/>
</dbReference>
<dbReference type="RefSeq" id="WP_091827705.1">
    <property type="nucleotide sequence ID" value="NZ_FNRJ01000018.1"/>
</dbReference>
<dbReference type="CDD" id="cd07067">
    <property type="entry name" value="HP_PGM_like"/>
    <property type="match status" value="1"/>
</dbReference>
<name>A0A1H4GN60_9GAMM</name>
<dbReference type="Proteomes" id="UP000242469">
    <property type="component" value="Unassembled WGS sequence"/>
</dbReference>
<keyword evidence="2" id="KW-1185">Reference proteome</keyword>